<comment type="caution">
    <text evidence="3">The sequence shown here is derived from an EMBL/GenBank/DDBJ whole genome shotgun (WGS) entry which is preliminary data.</text>
</comment>
<keyword evidence="2" id="KW-0812">Transmembrane</keyword>
<reference evidence="3 4" key="1">
    <citation type="journal article" date="2020" name="Microorganisms">
        <title>Osmotic Adaptation and Compatible Solute Biosynthesis of Phototrophic Bacteria as Revealed from Genome Analyses.</title>
        <authorList>
            <person name="Imhoff J.F."/>
            <person name="Rahn T."/>
            <person name="Kunzel S."/>
            <person name="Keller A."/>
            <person name="Neulinger S.C."/>
        </authorList>
    </citation>
    <scope>NUCLEOTIDE SEQUENCE [LARGE SCALE GENOMIC DNA]</scope>
    <source>
        <strain evidence="3 4">DSM 15382</strain>
    </source>
</reference>
<evidence type="ECO:0000313" key="3">
    <source>
        <dbReference type="EMBL" id="MBK1662031.1"/>
    </source>
</evidence>
<gene>
    <name evidence="3" type="ORF">CKO45_27960</name>
</gene>
<dbReference type="Proteomes" id="UP000697995">
    <property type="component" value="Unassembled WGS sequence"/>
</dbReference>
<protein>
    <submittedName>
        <fullName evidence="3">Uncharacterized protein</fullName>
    </submittedName>
</protein>
<evidence type="ECO:0000256" key="2">
    <source>
        <dbReference type="SAM" id="Phobius"/>
    </source>
</evidence>
<feature type="transmembrane region" description="Helical" evidence="2">
    <location>
        <begin position="48"/>
        <end position="67"/>
    </location>
</feature>
<keyword evidence="4" id="KW-1185">Reference proteome</keyword>
<evidence type="ECO:0000313" key="4">
    <source>
        <dbReference type="Proteomes" id="UP000697995"/>
    </source>
</evidence>
<feature type="transmembrane region" description="Helical" evidence="2">
    <location>
        <begin position="73"/>
        <end position="95"/>
    </location>
</feature>
<keyword evidence="2" id="KW-1133">Transmembrane helix</keyword>
<evidence type="ECO:0000256" key="1">
    <source>
        <dbReference type="SAM" id="MobiDB-lite"/>
    </source>
</evidence>
<organism evidence="3 4">
    <name type="scientific">Paracraurococcus ruber</name>
    <dbReference type="NCBI Taxonomy" id="77675"/>
    <lineage>
        <taxon>Bacteria</taxon>
        <taxon>Pseudomonadati</taxon>
        <taxon>Pseudomonadota</taxon>
        <taxon>Alphaproteobacteria</taxon>
        <taxon>Acetobacterales</taxon>
        <taxon>Roseomonadaceae</taxon>
        <taxon>Paracraurococcus</taxon>
    </lineage>
</organism>
<feature type="region of interest" description="Disordered" evidence="1">
    <location>
        <begin position="1"/>
        <end position="24"/>
    </location>
</feature>
<keyword evidence="2" id="KW-0472">Membrane</keyword>
<proteinExistence type="predicted"/>
<name>A0ABS1D6C6_9PROT</name>
<feature type="compositionally biased region" description="Pro residues" evidence="1">
    <location>
        <begin position="1"/>
        <end position="11"/>
    </location>
</feature>
<accession>A0ABS1D6C6</accession>
<dbReference type="RefSeq" id="WP_133222177.1">
    <property type="nucleotide sequence ID" value="NZ_NRSG01000431.1"/>
</dbReference>
<sequence length="131" mass="13046">MVSSPFPPPVGQRPAAGGARRPPSTQAMLEARLAAAEQAGRQSLQQGGGVFAAGLLTLATALLGLRAGGLAEMLVRVHLAGMLGLGGMVWGAALADRGLARLAGSRAGRRALAAGLASREVLALVMAGEEA</sequence>
<dbReference type="EMBL" id="NRSG01000431">
    <property type="protein sequence ID" value="MBK1662031.1"/>
    <property type="molecule type" value="Genomic_DNA"/>
</dbReference>